<name>A0A9N8H2S7_PRORE</name>
<dbReference type="Gene3D" id="2.102.10.10">
    <property type="entry name" value="Rieske [2Fe-2S] iron-sulphur domain"/>
    <property type="match status" value="1"/>
</dbReference>
<dbReference type="AlphaFoldDB" id="A0A9N8H2S7"/>
<keyword evidence="4" id="KW-0408">Iron</keyword>
<dbReference type="PANTHER" id="PTHR21266:SF60">
    <property type="entry name" value="3-KETOSTEROID-9-ALPHA-MONOOXYGENASE, OXYGENASE COMPONENT"/>
    <property type="match status" value="1"/>
</dbReference>
<sequence length="347" mass="40627">MMMTNTQLQNYQDYLDVGLRGQWYPVLSSWEVSSNPIGITRLEEQIVLWRDDKGQIHALEDRCPHRGARLSMGWNLGERIACWYHGVEVGGDGIVKDVPAVSQCPLEGQKCLKTYPVQEVHGAIFLYFAVIDGETPPTLEFPEELADDENHSNFLCTASWKCNYQYALENVMDPMHGTYLHSSSHSMAEGDKQSEMILEATKNGFIFRKNDQIGVNFDWVEFASTGANWLRLSIPYQKRFGPGGHFWIIGMVVPEDRHHTRVFFWRIRKVKDWQRDLWRFMYRNRLEGLHWDVLEQDRIILENLTPNARDKEFLYQHDVGLSRLRRIMQREAKKQFDLINNKETENA</sequence>
<keyword evidence="5" id="KW-0411">Iron-sulfur</keyword>
<dbReference type="Pfam" id="PF00355">
    <property type="entry name" value="Rieske"/>
    <property type="match status" value="1"/>
</dbReference>
<dbReference type="InterPro" id="IPR036922">
    <property type="entry name" value="Rieske_2Fe-2S_sf"/>
</dbReference>
<organism evidence="7 8">
    <name type="scientific">Providencia rettgeri</name>
    <dbReference type="NCBI Taxonomy" id="587"/>
    <lineage>
        <taxon>Bacteria</taxon>
        <taxon>Pseudomonadati</taxon>
        <taxon>Pseudomonadota</taxon>
        <taxon>Gammaproteobacteria</taxon>
        <taxon>Enterobacterales</taxon>
        <taxon>Morganellaceae</taxon>
        <taxon>Providencia</taxon>
    </lineage>
</organism>
<dbReference type="SUPFAM" id="SSF50022">
    <property type="entry name" value="ISP domain"/>
    <property type="match status" value="1"/>
</dbReference>
<keyword evidence="1" id="KW-0001">2Fe-2S</keyword>
<evidence type="ECO:0000256" key="2">
    <source>
        <dbReference type="ARBA" id="ARBA00022723"/>
    </source>
</evidence>
<dbReference type="CDD" id="cd03469">
    <property type="entry name" value="Rieske_RO_Alpha_N"/>
    <property type="match status" value="1"/>
</dbReference>
<dbReference type="GO" id="GO:0051537">
    <property type="term" value="F:2 iron, 2 sulfur cluster binding"/>
    <property type="evidence" value="ECO:0007669"/>
    <property type="project" value="UniProtKB-KW"/>
</dbReference>
<dbReference type="PANTHER" id="PTHR21266">
    <property type="entry name" value="IRON-SULFUR DOMAIN CONTAINING PROTEIN"/>
    <property type="match status" value="1"/>
</dbReference>
<feature type="domain" description="Rieske" evidence="6">
    <location>
        <begin position="23"/>
        <end position="126"/>
    </location>
</feature>
<protein>
    <submittedName>
        <fullName evidence="7">3-ketosteroid-9-alpha-hydroxylase oxygenase subunit</fullName>
        <ecNumber evidence="7">1.17.1.-</ecNumber>
    </submittedName>
</protein>
<dbReference type="Proteomes" id="UP000834611">
    <property type="component" value="Unassembled WGS sequence"/>
</dbReference>
<proteinExistence type="predicted"/>
<evidence type="ECO:0000256" key="1">
    <source>
        <dbReference type="ARBA" id="ARBA00022714"/>
    </source>
</evidence>
<reference evidence="7" key="1">
    <citation type="submission" date="2020-05" db="EMBL/GenBank/DDBJ databases">
        <authorList>
            <person name="Delgado-Blas J."/>
        </authorList>
    </citation>
    <scope>NUCLEOTIDE SEQUENCE</scope>
    <source>
        <strain evidence="7">BB1453</strain>
    </source>
</reference>
<dbReference type="Pfam" id="PF19112">
    <property type="entry name" value="VanA_C"/>
    <property type="match status" value="1"/>
</dbReference>
<dbReference type="GO" id="GO:0046872">
    <property type="term" value="F:metal ion binding"/>
    <property type="evidence" value="ECO:0007669"/>
    <property type="project" value="UniProtKB-KW"/>
</dbReference>
<evidence type="ECO:0000259" key="6">
    <source>
        <dbReference type="PROSITE" id="PS51296"/>
    </source>
</evidence>
<dbReference type="SUPFAM" id="SSF55961">
    <property type="entry name" value="Bet v1-like"/>
    <property type="match status" value="1"/>
</dbReference>
<dbReference type="InterPro" id="IPR017941">
    <property type="entry name" value="Rieske_2Fe-2S"/>
</dbReference>
<dbReference type="EC" id="1.17.1.-" evidence="7"/>
<comment type="caution">
    <text evidence="7">The sequence shown here is derived from an EMBL/GenBank/DDBJ whole genome shotgun (WGS) entry which is preliminary data.</text>
</comment>
<dbReference type="InterPro" id="IPR044043">
    <property type="entry name" value="VanA_C_cat"/>
</dbReference>
<dbReference type="GO" id="GO:0016491">
    <property type="term" value="F:oxidoreductase activity"/>
    <property type="evidence" value="ECO:0007669"/>
    <property type="project" value="UniProtKB-KW"/>
</dbReference>
<evidence type="ECO:0000256" key="5">
    <source>
        <dbReference type="ARBA" id="ARBA00023014"/>
    </source>
</evidence>
<gene>
    <name evidence="7" type="primary">kshA</name>
    <name evidence="7" type="ORF">GHA_03716</name>
</gene>
<dbReference type="Gene3D" id="3.90.380.10">
    <property type="entry name" value="Naphthalene 1,2-dioxygenase Alpha Subunit, Chain A, domain 1"/>
    <property type="match status" value="1"/>
</dbReference>
<keyword evidence="3 7" id="KW-0560">Oxidoreductase</keyword>
<accession>A0A9N8H2S7</accession>
<evidence type="ECO:0000256" key="3">
    <source>
        <dbReference type="ARBA" id="ARBA00023002"/>
    </source>
</evidence>
<dbReference type="EMBL" id="CAHPSF010000013">
    <property type="protein sequence ID" value="CAB5712309.1"/>
    <property type="molecule type" value="Genomic_DNA"/>
</dbReference>
<evidence type="ECO:0000256" key="4">
    <source>
        <dbReference type="ARBA" id="ARBA00023004"/>
    </source>
</evidence>
<keyword evidence="2" id="KW-0479">Metal-binding</keyword>
<evidence type="ECO:0000313" key="8">
    <source>
        <dbReference type="Proteomes" id="UP000834611"/>
    </source>
</evidence>
<dbReference type="InterPro" id="IPR050584">
    <property type="entry name" value="Cholesterol_7-desaturase"/>
</dbReference>
<dbReference type="PROSITE" id="PS51296">
    <property type="entry name" value="RIESKE"/>
    <property type="match status" value="1"/>
</dbReference>
<evidence type="ECO:0000313" key="7">
    <source>
        <dbReference type="EMBL" id="CAB5712309.1"/>
    </source>
</evidence>